<keyword evidence="1" id="KW-0472">Membrane</keyword>
<protein>
    <submittedName>
        <fullName evidence="2">Uncharacterized protein</fullName>
    </submittedName>
</protein>
<accession>A0A5J9T7G4</accession>
<reference evidence="2 3" key="1">
    <citation type="journal article" date="2019" name="Sci. Rep.">
        <title>A high-quality genome of Eragrostis curvula grass provides insights into Poaceae evolution and supports new strategies to enhance forage quality.</title>
        <authorList>
            <person name="Carballo J."/>
            <person name="Santos B.A.C.M."/>
            <person name="Zappacosta D."/>
            <person name="Garbus I."/>
            <person name="Selva J.P."/>
            <person name="Gallo C.A."/>
            <person name="Diaz A."/>
            <person name="Albertini E."/>
            <person name="Caccamo M."/>
            <person name="Echenique V."/>
        </authorList>
    </citation>
    <scope>NUCLEOTIDE SEQUENCE [LARGE SCALE GENOMIC DNA]</scope>
    <source>
        <strain evidence="3">cv. Victoria</strain>
        <tissue evidence="2">Leaf</tissue>
    </source>
</reference>
<evidence type="ECO:0000313" key="3">
    <source>
        <dbReference type="Proteomes" id="UP000324897"/>
    </source>
</evidence>
<evidence type="ECO:0000313" key="2">
    <source>
        <dbReference type="EMBL" id="TVU06918.1"/>
    </source>
</evidence>
<feature type="transmembrane region" description="Helical" evidence="1">
    <location>
        <begin position="46"/>
        <end position="64"/>
    </location>
</feature>
<name>A0A5J9T7G4_9POAL</name>
<dbReference type="Proteomes" id="UP000324897">
    <property type="component" value="Unassembled WGS sequence"/>
</dbReference>
<gene>
    <name evidence="2" type="ORF">EJB05_46954</name>
</gene>
<dbReference type="AlphaFoldDB" id="A0A5J9T7G4"/>
<keyword evidence="1" id="KW-0812">Transmembrane</keyword>
<evidence type="ECO:0000256" key="1">
    <source>
        <dbReference type="SAM" id="Phobius"/>
    </source>
</evidence>
<proteinExistence type="predicted"/>
<dbReference type="EMBL" id="RWGY01000045">
    <property type="protein sequence ID" value="TVU06918.1"/>
    <property type="molecule type" value="Genomic_DNA"/>
</dbReference>
<organism evidence="2 3">
    <name type="scientific">Eragrostis curvula</name>
    <name type="common">weeping love grass</name>
    <dbReference type="NCBI Taxonomy" id="38414"/>
    <lineage>
        <taxon>Eukaryota</taxon>
        <taxon>Viridiplantae</taxon>
        <taxon>Streptophyta</taxon>
        <taxon>Embryophyta</taxon>
        <taxon>Tracheophyta</taxon>
        <taxon>Spermatophyta</taxon>
        <taxon>Magnoliopsida</taxon>
        <taxon>Liliopsida</taxon>
        <taxon>Poales</taxon>
        <taxon>Poaceae</taxon>
        <taxon>PACMAD clade</taxon>
        <taxon>Chloridoideae</taxon>
        <taxon>Eragrostideae</taxon>
        <taxon>Eragrostidinae</taxon>
        <taxon>Eragrostis</taxon>
    </lineage>
</organism>
<keyword evidence="3" id="KW-1185">Reference proteome</keyword>
<keyword evidence="1" id="KW-1133">Transmembrane helix</keyword>
<dbReference type="Gramene" id="TVU06918">
    <property type="protein sequence ID" value="TVU06918"/>
    <property type="gene ID" value="EJB05_46954"/>
</dbReference>
<sequence>MEQWRTRCLSGGGESKASSSMENKVHRPFLYLALVLRGHGYGLVRIWFPLTFIWMSVGFVFFQCEYGEGGDDRLGYRLDGGGFFVLACGGSDSEDNSMSSVEPYVSLSAIQRRWALSRNPTFLNITSSTPALKALDKALYA</sequence>
<comment type="caution">
    <text evidence="2">The sequence shown here is derived from an EMBL/GenBank/DDBJ whole genome shotgun (WGS) entry which is preliminary data.</text>
</comment>